<feature type="non-terminal residue" evidence="2">
    <location>
        <position position="152"/>
    </location>
</feature>
<dbReference type="Pfam" id="PF05876">
    <property type="entry name" value="GpA_ATPase"/>
    <property type="match status" value="1"/>
</dbReference>
<dbReference type="GO" id="GO:0016887">
    <property type="term" value="F:ATP hydrolysis activity"/>
    <property type="evidence" value="ECO:0007669"/>
    <property type="project" value="InterPro"/>
</dbReference>
<evidence type="ECO:0000259" key="1">
    <source>
        <dbReference type="Pfam" id="PF05876"/>
    </source>
</evidence>
<feature type="domain" description="Phage terminase large subunit GpA ATPase" evidence="1">
    <location>
        <begin position="37"/>
        <end position="152"/>
    </location>
</feature>
<dbReference type="EMBL" id="AAKRIG010000090">
    <property type="protein sequence ID" value="ECU8779213.1"/>
    <property type="molecule type" value="Genomic_DNA"/>
</dbReference>
<sequence>MGETVWSTAFFRALRPKSRLTVSEWADKYRHVAPGTSPEPGPWRTSRVPYLREPMDVIGDADTETVVMQCSSQIGKSEMQLNVMGYFTDQEPSPQLMIYPTVEAAEAFSKERIDPTFKYSPGLKNKLREGKEGRGAAKKSSTTIRMKHYAGG</sequence>
<reference evidence="2" key="1">
    <citation type="submission" date="2018-07" db="EMBL/GenBank/DDBJ databases">
        <authorList>
            <consortium name="PulseNet: The National Subtyping Network for Foodborne Disease Surveillance"/>
            <person name="Tarr C.L."/>
            <person name="Trees E."/>
            <person name="Katz L.S."/>
            <person name="Carleton-Romer H.A."/>
            <person name="Stroika S."/>
            <person name="Kucerova Z."/>
            <person name="Roache K.F."/>
            <person name="Sabol A.L."/>
            <person name="Besser J."/>
            <person name="Gerner-Smidt P."/>
        </authorList>
    </citation>
    <scope>NUCLEOTIDE SEQUENCE</scope>
    <source>
        <strain evidence="2">PNUSAS011936</strain>
    </source>
</reference>
<name>A0A607GXP9_SALER</name>
<accession>A0A607GXP9</accession>
<proteinExistence type="predicted"/>
<evidence type="ECO:0000313" key="2">
    <source>
        <dbReference type="EMBL" id="ECU8779213.1"/>
    </source>
</evidence>
<protein>
    <submittedName>
        <fullName evidence="2">Phage terminase large subunit family protein</fullName>
    </submittedName>
</protein>
<comment type="caution">
    <text evidence="2">The sequence shown here is derived from an EMBL/GenBank/DDBJ whole genome shotgun (WGS) entry which is preliminary data.</text>
</comment>
<dbReference type="AlphaFoldDB" id="A0A607GXP9"/>
<gene>
    <name evidence="2" type="ORF">CCF81_26450</name>
</gene>
<organism evidence="2">
    <name type="scientific">Salmonella enterica</name>
    <name type="common">Salmonella choleraesuis</name>
    <dbReference type="NCBI Taxonomy" id="28901"/>
    <lineage>
        <taxon>Bacteria</taxon>
        <taxon>Pseudomonadati</taxon>
        <taxon>Pseudomonadota</taxon>
        <taxon>Gammaproteobacteria</taxon>
        <taxon>Enterobacterales</taxon>
        <taxon>Enterobacteriaceae</taxon>
        <taxon>Salmonella</taxon>
    </lineage>
</organism>
<dbReference type="InterPro" id="IPR046453">
    <property type="entry name" value="GpA_ATPase"/>
</dbReference>